<evidence type="ECO:0000256" key="1">
    <source>
        <dbReference type="SAM" id="Phobius"/>
    </source>
</evidence>
<name>A0A095Z606_9BURK</name>
<feature type="transmembrane region" description="Helical" evidence="1">
    <location>
        <begin position="608"/>
        <end position="630"/>
    </location>
</feature>
<feature type="transmembrane region" description="Helical" evidence="1">
    <location>
        <begin position="44"/>
        <end position="63"/>
    </location>
</feature>
<proteinExistence type="predicted"/>
<evidence type="ECO:0000313" key="4">
    <source>
        <dbReference type="EMBL" id="KGF30160.1"/>
    </source>
</evidence>
<sequence length="886" mass="99113">MVSFFRLSSKQFLALLCMSLSLVLLASGAVTWVAVNWESISPTVKLVTVQAVLLLIGAVLLLLRLRFGAEQLVAAAGMQWLYQGLAFLGAVVSGALIALVGQIYQTGADTWQTFGLWFLLILPWLAFAPGIFIAALAAVVANTAAFLFLYHNQFGVPFELSAYVLAFLNAAVFVYLEEKRSQQEPLWAVLSMSLLICAIVIFAMARAAEFAGVTGLYLLIAAVLLLIYNKLRFSLLRLNVLALAVAACAFSAVVLERTVFGDVFDADIVSVLYMLVAIWIMAAVAAIALWQQRIITKKGASRRRALGGDLPLAFTVFLAISSFLVAAFIYLILLFTGLPVKMTMSPQADIVALLALGGAYAMLYRISNKRHQQFFALVLYQIACFVAFVNNHEFFIRDSVARPLSVQLLTVVGLVISVLIYRRRTEAVLRFISSLGFFVFFGGLRFLPFLSFANEPYFLVICFIGLIYFSFMSSSELRLPLITAFALWGIIVVLSNYYFYFISYQDQDQLIDFKNILLAFLYPLRLYWSTEGFPGAQLVFASLLYWSLAMLVSLTPLWALWQLLKNDSPRAKAMTVLTGLLVAWLWFGRLDVVAPLAFIVLAYYKRSVALYCLALVLALIALAGFYFSLLMPLEHKVYLLLLSGALFLLPTVLSARWLSLGDEVEDREPEVLASSAEATPVEAALFTRRRFFGLLAVAILCPIALCQWQVMNYEAVTERGRYVLLRLAPLDPRSLMQGDYMRLNYEVTGIVDAALKALHKNEYQATANTQLSERLLAPLQEIKSVRILAEFELIDGVAERLIAFYAPSELKDLPKTEDRVYLPFIRKRPYRIDSGTEPAFSTEYFFHESRASDFAAARFAEVAANNGRVMLKNLLDMDRRVIRPRL</sequence>
<feature type="transmembrane region" description="Helical" evidence="1">
    <location>
        <begin position="691"/>
        <end position="711"/>
    </location>
</feature>
<feature type="transmembrane region" description="Helical" evidence="1">
    <location>
        <begin position="84"/>
        <end position="104"/>
    </location>
</feature>
<feature type="transmembrane region" description="Helical" evidence="1">
    <location>
        <begin position="271"/>
        <end position="290"/>
    </location>
</feature>
<evidence type="ECO:0000259" key="2">
    <source>
        <dbReference type="Pfam" id="PF09925"/>
    </source>
</evidence>
<reference evidence="4 5" key="1">
    <citation type="submission" date="2014-07" db="EMBL/GenBank/DDBJ databases">
        <authorList>
            <person name="McCorrison J."/>
            <person name="Sanka R."/>
            <person name="Torralba M."/>
            <person name="Gillis M."/>
            <person name="Haft D.H."/>
            <person name="Methe B."/>
            <person name="Sutton G."/>
            <person name="Nelson K.E."/>
        </authorList>
    </citation>
    <scope>NUCLEOTIDE SEQUENCE [LARGE SCALE GENOMIC DNA]</scope>
    <source>
        <strain evidence="4 5">DNF00040</strain>
    </source>
</reference>
<feature type="transmembrane region" description="Helical" evidence="1">
    <location>
        <begin position="374"/>
        <end position="392"/>
    </location>
</feature>
<dbReference type="EMBL" id="JRNI01000029">
    <property type="protein sequence ID" value="KGF30160.1"/>
    <property type="molecule type" value="Genomic_DNA"/>
</dbReference>
<evidence type="ECO:0008006" key="6">
    <source>
        <dbReference type="Google" id="ProtNLM"/>
    </source>
</evidence>
<evidence type="ECO:0000259" key="3">
    <source>
        <dbReference type="Pfam" id="PF14351"/>
    </source>
</evidence>
<feature type="transmembrane region" description="Helical" evidence="1">
    <location>
        <begin position="543"/>
        <end position="564"/>
    </location>
</feature>
<feature type="transmembrane region" description="Helical" evidence="1">
    <location>
        <begin position="637"/>
        <end position="658"/>
    </location>
</feature>
<feature type="transmembrane region" description="Helical" evidence="1">
    <location>
        <begin position="576"/>
        <end position="602"/>
    </location>
</feature>
<protein>
    <recommendedName>
        <fullName evidence="6">DUF4401 domain-containing protein</fullName>
    </recommendedName>
</protein>
<dbReference type="RefSeq" id="WP_036559717.1">
    <property type="nucleotide sequence ID" value="NZ_JRNI01000029.1"/>
</dbReference>
<dbReference type="AlphaFoldDB" id="A0A095Z606"/>
<keyword evidence="1" id="KW-1133">Transmembrane helix</keyword>
<organism evidence="4 5">
    <name type="scientific">Oligella urethralis DNF00040</name>
    <dbReference type="NCBI Taxonomy" id="1401065"/>
    <lineage>
        <taxon>Bacteria</taxon>
        <taxon>Pseudomonadati</taxon>
        <taxon>Pseudomonadota</taxon>
        <taxon>Betaproteobacteria</taxon>
        <taxon>Burkholderiales</taxon>
        <taxon>Alcaligenaceae</taxon>
        <taxon>Oligella</taxon>
    </lineage>
</organism>
<feature type="transmembrane region" description="Helical" evidence="1">
    <location>
        <begin position="210"/>
        <end position="228"/>
    </location>
</feature>
<feature type="domain" description="DUF4401" evidence="3">
    <location>
        <begin position="312"/>
        <end position="652"/>
    </location>
</feature>
<feature type="transmembrane region" description="Helical" evidence="1">
    <location>
        <begin position="310"/>
        <end position="338"/>
    </location>
</feature>
<feature type="transmembrane region" description="Helical" evidence="1">
    <location>
        <begin position="240"/>
        <end position="259"/>
    </location>
</feature>
<keyword evidence="1" id="KW-0812">Transmembrane</keyword>
<feature type="transmembrane region" description="Helical" evidence="1">
    <location>
        <begin position="350"/>
        <end position="367"/>
    </location>
</feature>
<dbReference type="Pfam" id="PF14351">
    <property type="entry name" value="DUF4401"/>
    <property type="match status" value="1"/>
</dbReference>
<feature type="transmembrane region" description="Helical" evidence="1">
    <location>
        <begin position="428"/>
        <end position="450"/>
    </location>
</feature>
<feature type="transmembrane region" description="Helical" evidence="1">
    <location>
        <begin position="404"/>
        <end position="421"/>
    </location>
</feature>
<dbReference type="Pfam" id="PF09925">
    <property type="entry name" value="DUF2157"/>
    <property type="match status" value="1"/>
</dbReference>
<dbReference type="Proteomes" id="UP000029629">
    <property type="component" value="Unassembled WGS sequence"/>
</dbReference>
<feature type="transmembrane region" description="Helical" evidence="1">
    <location>
        <begin position="185"/>
        <end position="204"/>
    </location>
</feature>
<dbReference type="InterPro" id="IPR025833">
    <property type="entry name" value="GDYXXLXY"/>
</dbReference>
<keyword evidence="1" id="KW-0472">Membrane</keyword>
<feature type="transmembrane region" description="Helical" evidence="1">
    <location>
        <begin position="479"/>
        <end position="500"/>
    </location>
</feature>
<accession>A0A095Z606</accession>
<gene>
    <name evidence="4" type="ORF">HMPREF2130_07770</name>
</gene>
<dbReference type="eggNOG" id="COG4929">
    <property type="taxonomic scope" value="Bacteria"/>
</dbReference>
<evidence type="ECO:0000313" key="5">
    <source>
        <dbReference type="Proteomes" id="UP000029629"/>
    </source>
</evidence>
<dbReference type="eggNOG" id="COG4984">
    <property type="taxonomic scope" value="Bacteria"/>
</dbReference>
<comment type="caution">
    <text evidence="4">The sequence shown here is derived from an EMBL/GenBank/DDBJ whole genome shotgun (WGS) entry which is preliminary data.</text>
</comment>
<dbReference type="Pfam" id="PF14345">
    <property type="entry name" value="GDYXXLXY"/>
    <property type="match status" value="1"/>
</dbReference>
<dbReference type="InterPro" id="IPR018677">
    <property type="entry name" value="DUF2157"/>
</dbReference>
<dbReference type="InterPro" id="IPR025513">
    <property type="entry name" value="DUF4401"/>
</dbReference>
<keyword evidence="5" id="KW-1185">Reference proteome</keyword>
<feature type="transmembrane region" description="Helical" evidence="1">
    <location>
        <begin position="456"/>
        <end position="472"/>
    </location>
</feature>
<dbReference type="OrthoDB" id="4868247at2"/>
<feature type="domain" description="DUF2157" evidence="2">
    <location>
        <begin position="12"/>
        <end position="127"/>
    </location>
</feature>